<dbReference type="EMBL" id="LT615367">
    <property type="protein sequence ID" value="SLM64185.1"/>
    <property type="molecule type" value="Genomic_DNA"/>
</dbReference>
<protein>
    <submittedName>
        <fullName evidence="1">Uncharacterized protein</fullName>
    </submittedName>
</protein>
<sequence length="42" mass="4723">MALFFTEFKTTNVTVFIGAVPRTIRPADTLTRRLEPAQNKGN</sequence>
<proteinExistence type="predicted"/>
<gene>
    <name evidence="1" type="ORF">DAQ1742_03376</name>
</gene>
<dbReference type="KEGG" id="daq:DAQ1742_03376"/>
<reference evidence="1 2" key="1">
    <citation type="submission" date="2016-09" db="EMBL/GenBank/DDBJ databases">
        <authorList>
            <person name="Reverchon S."/>
            <person name="Nasser W."/>
            <person name="Leonard S."/>
            <person name="Brochier C."/>
            <person name="Duprey A."/>
        </authorList>
    </citation>
    <scope>NUCLEOTIDE SEQUENCE [LARGE SCALE GENOMIC DNA]</scope>
    <source>
        <strain evidence="1 2">174/2</strain>
    </source>
</reference>
<evidence type="ECO:0000313" key="1">
    <source>
        <dbReference type="EMBL" id="SLM64185.1"/>
    </source>
</evidence>
<dbReference type="Proteomes" id="UP000294820">
    <property type="component" value="Chromosome 1"/>
</dbReference>
<dbReference type="AlphaFoldDB" id="A0A375ADS5"/>
<accession>A0A375ADS5</accession>
<evidence type="ECO:0000313" key="2">
    <source>
        <dbReference type="Proteomes" id="UP000294820"/>
    </source>
</evidence>
<keyword evidence="2" id="KW-1185">Reference proteome</keyword>
<name>A0A375ADS5_9GAMM</name>
<organism evidence="1 2">
    <name type="scientific">Dickeya aquatica</name>
    <dbReference type="NCBI Taxonomy" id="1401087"/>
    <lineage>
        <taxon>Bacteria</taxon>
        <taxon>Pseudomonadati</taxon>
        <taxon>Pseudomonadota</taxon>
        <taxon>Gammaproteobacteria</taxon>
        <taxon>Enterobacterales</taxon>
        <taxon>Pectobacteriaceae</taxon>
        <taxon>Dickeya</taxon>
    </lineage>
</organism>